<feature type="region of interest" description="Disordered" evidence="1">
    <location>
        <begin position="493"/>
        <end position="525"/>
    </location>
</feature>
<feature type="transmembrane region" description="Helical" evidence="2">
    <location>
        <begin position="163"/>
        <end position="181"/>
    </location>
</feature>
<gene>
    <name evidence="4" type="ORF">ACFQQL_03670</name>
</gene>
<protein>
    <submittedName>
        <fullName evidence="4">Tripartite tricarboxylate transporter permease</fullName>
    </submittedName>
</protein>
<evidence type="ECO:0000256" key="1">
    <source>
        <dbReference type="SAM" id="MobiDB-lite"/>
    </source>
</evidence>
<accession>A0ABW2Q9V5</accession>
<keyword evidence="2" id="KW-0812">Transmembrane</keyword>
<evidence type="ECO:0000313" key="5">
    <source>
        <dbReference type="Proteomes" id="UP001596455"/>
    </source>
</evidence>
<evidence type="ECO:0000256" key="2">
    <source>
        <dbReference type="SAM" id="Phobius"/>
    </source>
</evidence>
<feature type="domain" description="DUF112" evidence="3">
    <location>
        <begin position="17"/>
        <end position="436"/>
    </location>
</feature>
<comment type="caution">
    <text evidence="4">The sequence shown here is derived from an EMBL/GenBank/DDBJ whole genome shotgun (WGS) entry which is preliminary data.</text>
</comment>
<dbReference type="PANTHER" id="PTHR35342">
    <property type="entry name" value="TRICARBOXYLIC TRANSPORT PROTEIN"/>
    <property type="match status" value="1"/>
</dbReference>
<feature type="transmembrane region" description="Helical" evidence="2">
    <location>
        <begin position="416"/>
        <end position="441"/>
    </location>
</feature>
<feature type="compositionally biased region" description="Basic and acidic residues" evidence="1">
    <location>
        <begin position="513"/>
        <end position="525"/>
    </location>
</feature>
<feature type="transmembrane region" description="Helical" evidence="2">
    <location>
        <begin position="135"/>
        <end position="156"/>
    </location>
</feature>
<feature type="transmembrane region" description="Helical" evidence="2">
    <location>
        <begin position="352"/>
        <end position="375"/>
    </location>
</feature>
<feature type="transmembrane region" description="Helical" evidence="2">
    <location>
        <begin position="58"/>
        <end position="79"/>
    </location>
</feature>
<evidence type="ECO:0000259" key="3">
    <source>
        <dbReference type="Pfam" id="PF01970"/>
    </source>
</evidence>
<dbReference type="RefSeq" id="WP_382391361.1">
    <property type="nucleotide sequence ID" value="NZ_JBHTCQ010000001.1"/>
</dbReference>
<keyword evidence="2" id="KW-0472">Membrane</keyword>
<keyword evidence="2" id="KW-1133">Transmembrane helix</keyword>
<proteinExistence type="predicted"/>
<feature type="transmembrane region" description="Helical" evidence="2">
    <location>
        <begin position="106"/>
        <end position="129"/>
    </location>
</feature>
<feature type="transmembrane region" description="Helical" evidence="2">
    <location>
        <begin position="17"/>
        <end position="46"/>
    </location>
</feature>
<evidence type="ECO:0000313" key="4">
    <source>
        <dbReference type="EMBL" id="MFC7404198.1"/>
    </source>
</evidence>
<sequence length="525" mass="54172">MTEWAAGLETAFQWQSLLYLLLGLVGGVGVGAVPGLSATMGIAVLLPFTFVMDPLHGMMLLLGIYTGAVYAGSIPAILIRLPGTPASAATVLDGYAMTQQGKGGQALTISLVTSCVGALIGGVLLALFAPLLADVALLFGPAEYTMLALFALAVIGSMSEGNLVKGIVAGIVGLLVATIGIDPIDGYARFTFGLDGLTGGIGFIPVLIGLFGVAEGLVRAERHLLSGAAGGQAIRSFAPERGTWRRLTPGTLYSSLIGFVVGVLPGTGGDIGSFVGHNEVRRISKNTEMFGRGDPRGLAAAESANNSSVPGTVAPTLVLGIPGNSAAAVLIGAITVHGLRPGPQLFTGEPDLVYGIFVALIIAPLLMLLVGGLGIRLWSRITWVPQQYLWPAVLTLCVIGAYAIRTSLLDVMAMTAAGVLGYLMIKGGFPLAPVVIGLIVGPILEANFRRATIVAGGSFDWVLAPLPLVLLLVTVLTLGLTLWRAWRSRRETAPGDAADTDPTHGAFGGEDPAEIHDTDDEGARR</sequence>
<feature type="transmembrane region" description="Helical" evidence="2">
    <location>
        <begin position="461"/>
        <end position="483"/>
    </location>
</feature>
<organism evidence="4 5">
    <name type="scientific">Georgenia alba</name>
    <dbReference type="NCBI Taxonomy" id="2233858"/>
    <lineage>
        <taxon>Bacteria</taxon>
        <taxon>Bacillati</taxon>
        <taxon>Actinomycetota</taxon>
        <taxon>Actinomycetes</taxon>
        <taxon>Micrococcales</taxon>
        <taxon>Bogoriellaceae</taxon>
        <taxon>Georgenia</taxon>
    </lineage>
</organism>
<reference evidence="5" key="1">
    <citation type="journal article" date="2019" name="Int. J. Syst. Evol. Microbiol.">
        <title>The Global Catalogue of Microorganisms (GCM) 10K type strain sequencing project: providing services to taxonomists for standard genome sequencing and annotation.</title>
        <authorList>
            <consortium name="The Broad Institute Genomics Platform"/>
            <consortium name="The Broad Institute Genome Sequencing Center for Infectious Disease"/>
            <person name="Wu L."/>
            <person name="Ma J."/>
        </authorList>
    </citation>
    <scope>NUCLEOTIDE SEQUENCE [LARGE SCALE GENOMIC DNA]</scope>
    <source>
        <strain evidence="5">JCM 1490</strain>
    </source>
</reference>
<dbReference type="PANTHER" id="PTHR35342:SF5">
    <property type="entry name" value="TRICARBOXYLIC TRANSPORT PROTEIN"/>
    <property type="match status" value="1"/>
</dbReference>
<feature type="transmembrane region" description="Helical" evidence="2">
    <location>
        <begin position="201"/>
        <end position="218"/>
    </location>
</feature>
<feature type="transmembrane region" description="Helical" evidence="2">
    <location>
        <begin position="387"/>
        <end position="404"/>
    </location>
</feature>
<keyword evidence="5" id="KW-1185">Reference proteome</keyword>
<dbReference type="EMBL" id="JBHTCQ010000001">
    <property type="protein sequence ID" value="MFC7404198.1"/>
    <property type="molecule type" value="Genomic_DNA"/>
</dbReference>
<dbReference type="InterPro" id="IPR002823">
    <property type="entry name" value="DUF112_TM"/>
</dbReference>
<dbReference type="Pfam" id="PF01970">
    <property type="entry name" value="TctA"/>
    <property type="match status" value="1"/>
</dbReference>
<name>A0ABW2Q9V5_9MICO</name>
<dbReference type="Proteomes" id="UP001596455">
    <property type="component" value="Unassembled WGS sequence"/>
</dbReference>